<dbReference type="InterPro" id="IPR038404">
    <property type="entry name" value="TRAP_DctP_sf"/>
</dbReference>
<reference evidence="4 5" key="1">
    <citation type="submission" date="2017-03" db="EMBL/GenBank/DDBJ databases">
        <authorList>
            <person name="Afonso C.L."/>
            <person name="Miller P.J."/>
            <person name="Scott M.A."/>
            <person name="Spackman E."/>
            <person name="Goraichik I."/>
            <person name="Dimitrov K.M."/>
            <person name="Suarez D.L."/>
            <person name="Swayne D.E."/>
        </authorList>
    </citation>
    <scope>NUCLEOTIDE SEQUENCE [LARGE SCALE GENOMIC DNA]</scope>
    <source>
        <strain evidence="4 5">CECT 7639</strain>
    </source>
</reference>
<keyword evidence="2" id="KW-0732">Signal</keyword>
<evidence type="ECO:0000313" key="4">
    <source>
        <dbReference type="EMBL" id="SLN73244.1"/>
    </source>
</evidence>
<dbReference type="AlphaFoldDB" id="A0A1Y5U0P0"/>
<accession>A0A1Y5U0P0</accession>
<evidence type="ECO:0000256" key="1">
    <source>
        <dbReference type="ARBA" id="ARBA00004418"/>
    </source>
</evidence>
<keyword evidence="3" id="KW-0574">Periplasm</keyword>
<dbReference type="CDD" id="cd13603">
    <property type="entry name" value="PBP2_TRAP_Siap_TeaA_like"/>
    <property type="match status" value="1"/>
</dbReference>
<protein>
    <submittedName>
        <fullName evidence="4">Sialic acid-binding periplasmic protein SiaP</fullName>
    </submittedName>
</protein>
<dbReference type="PANTHER" id="PTHR33376">
    <property type="match status" value="1"/>
</dbReference>
<evidence type="ECO:0000313" key="5">
    <source>
        <dbReference type="Proteomes" id="UP000193077"/>
    </source>
</evidence>
<evidence type="ECO:0000256" key="3">
    <source>
        <dbReference type="ARBA" id="ARBA00022764"/>
    </source>
</evidence>
<dbReference type="Proteomes" id="UP000193077">
    <property type="component" value="Unassembled WGS sequence"/>
</dbReference>
<gene>
    <name evidence="4" type="primary">siaP_3</name>
    <name evidence="4" type="ORF">TRL7639_04397</name>
</gene>
<dbReference type="GO" id="GO:0042597">
    <property type="term" value="C:periplasmic space"/>
    <property type="evidence" value="ECO:0007669"/>
    <property type="project" value="UniProtKB-SubCell"/>
</dbReference>
<evidence type="ECO:0000256" key="2">
    <source>
        <dbReference type="ARBA" id="ARBA00022729"/>
    </source>
</evidence>
<sequence length="329" mass="35425">MKKLIIGTVVSGCLATATSAQVEIKLASIAPAGTPWIGHLETWEKNVEAATNGEIDIVIYPSGQLGNEYDTFKQVQRGRIDAASLSGGVLSAFVPELALMSTPYLFDKVETIDCVYDGAMGDTMKSLVADKDVELLQWGETGWVHVYAQDDLSDVANAEGYKARVAPHDMSRTLWASVGANGTELPYAETPAALQTGLVKAGESAEVSYVAFGLGKVAPHFMMTYHMHQAGGIIISERTMRKLSPEQQQILRDSLPSTQGGRDEIRQMGVALVRKYEAAGGPVHRLTDEQRAAWKAKVEPNWPGFVAGLGGQSEAMWPQVLEAKSACGE</sequence>
<dbReference type="Pfam" id="PF03480">
    <property type="entry name" value="DctP"/>
    <property type="match status" value="1"/>
</dbReference>
<dbReference type="GO" id="GO:0055085">
    <property type="term" value="P:transmembrane transport"/>
    <property type="evidence" value="ECO:0007669"/>
    <property type="project" value="InterPro"/>
</dbReference>
<keyword evidence="5" id="KW-1185">Reference proteome</keyword>
<dbReference type="PANTHER" id="PTHR33376:SF5">
    <property type="entry name" value="EXTRACYTOPLASMIC SOLUTE RECEPTOR PROTEIN"/>
    <property type="match status" value="1"/>
</dbReference>
<dbReference type="EMBL" id="FWFO01000008">
    <property type="protein sequence ID" value="SLN73244.1"/>
    <property type="molecule type" value="Genomic_DNA"/>
</dbReference>
<organism evidence="4 5">
    <name type="scientific">Falsiruegeria litorea R37</name>
    <dbReference type="NCBI Taxonomy" id="1200284"/>
    <lineage>
        <taxon>Bacteria</taxon>
        <taxon>Pseudomonadati</taxon>
        <taxon>Pseudomonadota</taxon>
        <taxon>Alphaproteobacteria</taxon>
        <taxon>Rhodobacterales</taxon>
        <taxon>Roseobacteraceae</taxon>
        <taxon>Falsiruegeria</taxon>
    </lineage>
</organism>
<comment type="subcellular location">
    <subcellularLocation>
        <location evidence="1">Periplasm</location>
    </subcellularLocation>
</comment>
<name>A0A1Y5U0P0_9RHOB</name>
<proteinExistence type="predicted"/>
<dbReference type="NCBIfam" id="NF037995">
    <property type="entry name" value="TRAP_S1"/>
    <property type="match status" value="1"/>
</dbReference>
<dbReference type="Gene3D" id="3.40.190.170">
    <property type="entry name" value="Bacterial extracellular solute-binding protein, family 7"/>
    <property type="match status" value="1"/>
</dbReference>
<dbReference type="RefSeq" id="WP_085798040.1">
    <property type="nucleotide sequence ID" value="NZ_FWFO01000008.1"/>
</dbReference>
<dbReference type="InterPro" id="IPR018389">
    <property type="entry name" value="DctP_fam"/>
</dbReference>
<dbReference type="OrthoDB" id="9803763at2"/>